<dbReference type="GeneID" id="97555437"/>
<feature type="domain" description="PPM-type phosphatase" evidence="1">
    <location>
        <begin position="29"/>
        <end position="251"/>
    </location>
</feature>
<name>A0A163DMF7_9BACL</name>
<keyword evidence="3" id="KW-1185">Reference proteome</keyword>
<sequence length="306" mass="34433">MNKKCDYEIGERSDKLFVTFEVITQKGVGLLNEDAVISHPTANVYGVVDGVSSLTAYLNTNKETGGFIAANLLRDYFESLAELGSLRDHIVEVNNLLREQMVLANIDLEKKEELWGAALSILHVQDDGVEFIQTGDCMILAVYDNGEVRPLTWRQVSHLEAPAFAKWQEGISRGLNTQKELHETVIDTITKNRYQSNTDGGYGVLNGEKNAVRFLEYGKINLTGLKHIILMTDGMFLPSSVVPEQNSYWSFVAHEILTKGIKLYTQELLELEDSDPECINHIRFKKSDDKTAMVIHFQSDKPDECS</sequence>
<dbReference type="Pfam" id="PF13672">
    <property type="entry name" value="PP2C_2"/>
    <property type="match status" value="1"/>
</dbReference>
<dbReference type="RefSeq" id="WP_063480739.1">
    <property type="nucleotide sequence ID" value="NZ_CP147845.1"/>
</dbReference>
<evidence type="ECO:0000259" key="1">
    <source>
        <dbReference type="Pfam" id="PF13672"/>
    </source>
</evidence>
<dbReference type="Proteomes" id="UP000076796">
    <property type="component" value="Unassembled WGS sequence"/>
</dbReference>
<dbReference type="Gene3D" id="3.60.40.10">
    <property type="entry name" value="PPM-type phosphatase domain"/>
    <property type="match status" value="1"/>
</dbReference>
<dbReference type="AlphaFoldDB" id="A0A163DMF7"/>
<comment type="caution">
    <text evidence="2">The sequence shown here is derived from an EMBL/GenBank/DDBJ whole genome shotgun (WGS) entry which is preliminary data.</text>
</comment>
<evidence type="ECO:0000313" key="3">
    <source>
        <dbReference type="Proteomes" id="UP000076796"/>
    </source>
</evidence>
<gene>
    <name evidence="2" type="ORF">AWU65_01540</name>
</gene>
<accession>A0A163DMF7</accession>
<dbReference type="InterPro" id="IPR001932">
    <property type="entry name" value="PPM-type_phosphatase-like_dom"/>
</dbReference>
<proteinExistence type="predicted"/>
<dbReference type="EMBL" id="LWMH01000003">
    <property type="protein sequence ID" value="KZS43328.1"/>
    <property type="molecule type" value="Genomic_DNA"/>
</dbReference>
<protein>
    <recommendedName>
        <fullName evidence="1">PPM-type phosphatase domain-containing protein</fullName>
    </recommendedName>
</protein>
<dbReference type="OrthoDB" id="1755431at2"/>
<dbReference type="InterPro" id="IPR036457">
    <property type="entry name" value="PPM-type-like_dom_sf"/>
</dbReference>
<evidence type="ECO:0000313" key="2">
    <source>
        <dbReference type="EMBL" id="KZS43328.1"/>
    </source>
</evidence>
<dbReference type="SUPFAM" id="SSF81606">
    <property type="entry name" value="PP2C-like"/>
    <property type="match status" value="1"/>
</dbReference>
<reference evidence="2" key="1">
    <citation type="journal article" date="2016" name="Genome Announc.">
        <title>Draft genomes of two strains of Paenibacillus glucanolyticus with capability to degrade lignocellulose.</title>
        <authorList>
            <person name="Mathews S.L."/>
            <person name="Pawlak J."/>
            <person name="Grunden A.M."/>
        </authorList>
    </citation>
    <scope>NUCLEOTIDE SEQUENCE [LARGE SCALE GENOMIC DNA]</scope>
    <source>
        <strain evidence="2">SLM1</strain>
    </source>
</reference>
<organism evidence="2 3">
    <name type="scientific">Paenibacillus glucanolyticus</name>
    <dbReference type="NCBI Taxonomy" id="59843"/>
    <lineage>
        <taxon>Bacteria</taxon>
        <taxon>Bacillati</taxon>
        <taxon>Bacillota</taxon>
        <taxon>Bacilli</taxon>
        <taxon>Bacillales</taxon>
        <taxon>Paenibacillaceae</taxon>
        <taxon>Paenibacillus</taxon>
    </lineage>
</organism>